<feature type="compositionally biased region" description="Basic and acidic residues" evidence="1">
    <location>
        <begin position="49"/>
        <end position="85"/>
    </location>
</feature>
<feature type="region of interest" description="Disordered" evidence="1">
    <location>
        <begin position="31"/>
        <end position="99"/>
    </location>
</feature>
<sequence length="666" mass="72377">MGLPRMRRRRSVGTAAALCCCLVASARAAGDTDAAGPLAPAEEVGPPLIREESASEDREARRRELGTEKREGRKHFVEKKMREEADQANGPDDGPRHTMDEVQDYFVQSGLTIDLSELSAAASAAGDAHSDVGGTDVLVQQSSSSWCDCGNGDWSAGVDDFHYFEDDDDDDNWYDLSWFADVAGEQDNDKSNRELKHHKFGSKWKGGGRSKSGRSAGSGSWDDDYDDDDKWSGRRSKGGKSAGSGSWDDDYYDDDDKWSRKAGKSGSGGKAGKSGAKGGKSAGSGNWDDDYHYDYNLGDSWESAKCKCDYPSPDINNDGSLKNPIEVDKGDSVTVNVLENDVAKGPRPNRLSVERIANQARNGKCAVAFGKRRVVYTPDRGYTGRDRCAYRACDSRDMCGEANVFFDVIADTFVPTLSPTLVPTLSPTFFPTLAPTLAPGKNEIAHLEVLSSAKLASSLTCHPSPTILHLAGSPDIENVGSLNNPIDVPAGETTTIDALEDDRPARPLPNRLKIEGVTRQARNGRCRVTSNGRELNYTPDDGYDGRDSCQIEVCDSRDVCDKASVFLNVEGEMEPTFSPSLSPTLSPSRFPTELPVSLNLCVFEWFHRRDLARARDAEATSNASPVAATRTKRGRILSVGWRVLAEDKVNVERAQTTFMIGSECSG</sequence>
<keyword evidence="4" id="KW-1185">Reference proteome</keyword>
<feature type="region of interest" description="Disordered" evidence="1">
    <location>
        <begin position="204"/>
        <end position="285"/>
    </location>
</feature>
<gene>
    <name evidence="3" type="ORF">THAOC_12274</name>
</gene>
<accession>K0T8H8</accession>
<evidence type="ECO:0000256" key="2">
    <source>
        <dbReference type="SAM" id="SignalP"/>
    </source>
</evidence>
<comment type="caution">
    <text evidence="3">The sequence shown here is derived from an EMBL/GenBank/DDBJ whole genome shotgun (WGS) entry which is preliminary data.</text>
</comment>
<dbReference type="EMBL" id="AGNL01014296">
    <property type="protein sequence ID" value="EJK66767.1"/>
    <property type="molecule type" value="Genomic_DNA"/>
</dbReference>
<feature type="compositionally biased region" description="Acidic residues" evidence="1">
    <location>
        <begin position="247"/>
        <end position="256"/>
    </location>
</feature>
<organism evidence="3 4">
    <name type="scientific">Thalassiosira oceanica</name>
    <name type="common">Marine diatom</name>
    <dbReference type="NCBI Taxonomy" id="159749"/>
    <lineage>
        <taxon>Eukaryota</taxon>
        <taxon>Sar</taxon>
        <taxon>Stramenopiles</taxon>
        <taxon>Ochrophyta</taxon>
        <taxon>Bacillariophyta</taxon>
        <taxon>Coscinodiscophyceae</taxon>
        <taxon>Thalassiosirophycidae</taxon>
        <taxon>Thalassiosirales</taxon>
        <taxon>Thalassiosiraceae</taxon>
        <taxon>Thalassiosira</taxon>
    </lineage>
</organism>
<feature type="chain" id="PRO_5003837736" evidence="2">
    <location>
        <begin position="29"/>
        <end position="666"/>
    </location>
</feature>
<evidence type="ECO:0000256" key="1">
    <source>
        <dbReference type="SAM" id="MobiDB-lite"/>
    </source>
</evidence>
<keyword evidence="2" id="KW-0732">Signal</keyword>
<feature type="compositionally biased region" description="Gly residues" evidence="1">
    <location>
        <begin position="265"/>
        <end position="282"/>
    </location>
</feature>
<feature type="signal peptide" evidence="2">
    <location>
        <begin position="1"/>
        <end position="28"/>
    </location>
</feature>
<proteinExistence type="predicted"/>
<reference evidence="3 4" key="1">
    <citation type="journal article" date="2012" name="Genome Biol.">
        <title>Genome and low-iron response of an oceanic diatom adapted to chronic iron limitation.</title>
        <authorList>
            <person name="Lommer M."/>
            <person name="Specht M."/>
            <person name="Roy A.S."/>
            <person name="Kraemer L."/>
            <person name="Andreson R."/>
            <person name="Gutowska M.A."/>
            <person name="Wolf J."/>
            <person name="Bergner S.V."/>
            <person name="Schilhabel M.B."/>
            <person name="Klostermeier U.C."/>
            <person name="Beiko R.G."/>
            <person name="Rosenstiel P."/>
            <person name="Hippler M."/>
            <person name="Laroche J."/>
        </authorList>
    </citation>
    <scope>NUCLEOTIDE SEQUENCE [LARGE SCALE GENOMIC DNA]</scope>
    <source>
        <strain evidence="3 4">CCMP1005</strain>
    </source>
</reference>
<dbReference type="Pfam" id="PF17963">
    <property type="entry name" value="Big_9"/>
    <property type="match status" value="2"/>
</dbReference>
<evidence type="ECO:0000313" key="4">
    <source>
        <dbReference type="Proteomes" id="UP000266841"/>
    </source>
</evidence>
<evidence type="ECO:0000313" key="3">
    <source>
        <dbReference type="EMBL" id="EJK66767.1"/>
    </source>
</evidence>
<dbReference type="Proteomes" id="UP000266841">
    <property type="component" value="Unassembled WGS sequence"/>
</dbReference>
<protein>
    <submittedName>
        <fullName evidence="3">Uncharacterized protein</fullName>
    </submittedName>
</protein>
<dbReference type="AlphaFoldDB" id="K0T8H8"/>
<name>K0T8H8_THAOC</name>